<protein>
    <recommendedName>
        <fullName evidence="3">Wall-associated receptor kinase galacturonan-binding domain-containing protein</fullName>
    </recommendedName>
</protein>
<dbReference type="AlphaFoldDB" id="A0AAD8H8L8"/>
<dbReference type="EMBL" id="JAUIZM010000010">
    <property type="protein sequence ID" value="KAK1361615.1"/>
    <property type="molecule type" value="Genomic_DNA"/>
</dbReference>
<feature type="domain" description="Wall-associated receptor kinase galacturonan-binding" evidence="3">
    <location>
        <begin position="42"/>
        <end position="109"/>
    </location>
</feature>
<dbReference type="GO" id="GO:0016020">
    <property type="term" value="C:membrane"/>
    <property type="evidence" value="ECO:0007669"/>
    <property type="project" value="UniProtKB-SubCell"/>
</dbReference>
<evidence type="ECO:0000313" key="4">
    <source>
        <dbReference type="EMBL" id="KAK1361615.1"/>
    </source>
</evidence>
<evidence type="ECO:0000256" key="2">
    <source>
        <dbReference type="ARBA" id="ARBA00022729"/>
    </source>
</evidence>
<evidence type="ECO:0000256" key="1">
    <source>
        <dbReference type="ARBA" id="ARBA00004167"/>
    </source>
</evidence>
<dbReference type="PANTHER" id="PTHR33138">
    <property type="entry name" value="OS01G0690200 PROTEIN"/>
    <property type="match status" value="1"/>
</dbReference>
<keyword evidence="2" id="KW-0732">Signal</keyword>
<dbReference type="PANTHER" id="PTHR33138:SF30">
    <property type="entry name" value="LEAF RUST 10 DISEASE-RESISTANCE LOCUS RECEPTOR-LIKE PROTEIN KINASE-LIKE 2.7"/>
    <property type="match status" value="1"/>
</dbReference>
<dbReference type="Pfam" id="PF13947">
    <property type="entry name" value="GUB_WAK_bind"/>
    <property type="match status" value="1"/>
</dbReference>
<organism evidence="4 5">
    <name type="scientific">Heracleum sosnowskyi</name>
    <dbReference type="NCBI Taxonomy" id="360622"/>
    <lineage>
        <taxon>Eukaryota</taxon>
        <taxon>Viridiplantae</taxon>
        <taxon>Streptophyta</taxon>
        <taxon>Embryophyta</taxon>
        <taxon>Tracheophyta</taxon>
        <taxon>Spermatophyta</taxon>
        <taxon>Magnoliopsida</taxon>
        <taxon>eudicotyledons</taxon>
        <taxon>Gunneridae</taxon>
        <taxon>Pentapetalae</taxon>
        <taxon>asterids</taxon>
        <taxon>campanulids</taxon>
        <taxon>Apiales</taxon>
        <taxon>Apiaceae</taxon>
        <taxon>Apioideae</taxon>
        <taxon>apioid superclade</taxon>
        <taxon>Tordylieae</taxon>
        <taxon>Tordyliinae</taxon>
        <taxon>Heracleum</taxon>
    </lineage>
</organism>
<evidence type="ECO:0000313" key="5">
    <source>
        <dbReference type="Proteomes" id="UP001237642"/>
    </source>
</evidence>
<gene>
    <name evidence="4" type="ORF">POM88_046089</name>
</gene>
<reference evidence="4" key="1">
    <citation type="submission" date="2023-02" db="EMBL/GenBank/DDBJ databases">
        <title>Genome of toxic invasive species Heracleum sosnowskyi carries increased number of genes despite the absence of recent whole-genome duplications.</title>
        <authorList>
            <person name="Schelkunov M."/>
            <person name="Shtratnikova V."/>
            <person name="Makarenko M."/>
            <person name="Klepikova A."/>
            <person name="Omelchenko D."/>
            <person name="Novikova G."/>
            <person name="Obukhova E."/>
            <person name="Bogdanov V."/>
            <person name="Penin A."/>
            <person name="Logacheva M."/>
        </authorList>
    </citation>
    <scope>NUCLEOTIDE SEQUENCE</scope>
    <source>
        <strain evidence="4">Hsosn_3</strain>
        <tissue evidence="4">Leaf</tissue>
    </source>
</reference>
<accession>A0AAD8H8L8</accession>
<reference evidence="4" key="2">
    <citation type="submission" date="2023-05" db="EMBL/GenBank/DDBJ databases">
        <authorList>
            <person name="Schelkunov M.I."/>
        </authorList>
    </citation>
    <scope>NUCLEOTIDE SEQUENCE</scope>
    <source>
        <strain evidence="4">Hsosn_3</strain>
        <tissue evidence="4">Leaf</tissue>
    </source>
</reference>
<dbReference type="Proteomes" id="UP001237642">
    <property type="component" value="Unassembled WGS sequence"/>
</dbReference>
<dbReference type="GO" id="GO:0030247">
    <property type="term" value="F:polysaccharide binding"/>
    <property type="evidence" value="ECO:0007669"/>
    <property type="project" value="InterPro"/>
</dbReference>
<evidence type="ECO:0000259" key="3">
    <source>
        <dbReference type="Pfam" id="PF13947"/>
    </source>
</evidence>
<comment type="subcellular location">
    <subcellularLocation>
        <location evidence="1">Membrane</location>
        <topology evidence="1">Single-pass membrane protein</topology>
    </subcellularLocation>
</comment>
<proteinExistence type="predicted"/>
<sequence length="307" mass="34412">MPRGGELFSYDGFEKSPLQVPLLLLSTTFFIFSSSSNQDLPSCGNIGNISCPFYLKGDVQKNCDHHSVLSLELHCQDSHTIIYLTQDGNETYKYYVEDINYQNYTVRLSTDTQVNKFIPTVSVAHDFSSSNDFHGNTPLTFINCLAPATSNSPYIDNTTFSGCTSSKNTYDSTSTSDKNYCHGEYSYVIVGLLSLSEVVDGCKVRDAAWVSSQWPRLHNYNEVLIIDEADSSNIYSEVMAYGIDVSWESIFCSVCRLEYCEADYESNTYVCSKSSQKSIHNLLRHISGYIAAADYRIPPIIKFAGNF</sequence>
<dbReference type="InterPro" id="IPR025287">
    <property type="entry name" value="WAK_GUB"/>
</dbReference>
<comment type="caution">
    <text evidence="4">The sequence shown here is derived from an EMBL/GenBank/DDBJ whole genome shotgun (WGS) entry which is preliminary data.</text>
</comment>
<name>A0AAD8H8L8_9APIA</name>
<keyword evidence="5" id="KW-1185">Reference proteome</keyword>